<proteinExistence type="predicted"/>
<dbReference type="AlphaFoldDB" id="A0A2A4CTT7"/>
<dbReference type="SUPFAM" id="SSF52540">
    <property type="entry name" value="P-loop containing nucleoside triphosphate hydrolases"/>
    <property type="match status" value="1"/>
</dbReference>
<gene>
    <name evidence="1" type="ORF">CLN94_01410</name>
</gene>
<dbReference type="InterPro" id="IPR027417">
    <property type="entry name" value="P-loop_NTPase"/>
</dbReference>
<protein>
    <recommendedName>
        <fullName evidence="3">Sulfotransferase family protein</fullName>
    </recommendedName>
</protein>
<organism evidence="1 2">
    <name type="scientific">Pseudothioclava arenosa</name>
    <dbReference type="NCBI Taxonomy" id="1795308"/>
    <lineage>
        <taxon>Bacteria</taxon>
        <taxon>Pseudomonadati</taxon>
        <taxon>Pseudomonadota</taxon>
        <taxon>Alphaproteobacteria</taxon>
        <taxon>Rhodobacterales</taxon>
        <taxon>Paracoccaceae</taxon>
        <taxon>Pseudothioclava</taxon>
    </lineage>
</organism>
<name>A0A2A4CTT7_9RHOB</name>
<keyword evidence="2" id="KW-1185">Reference proteome</keyword>
<evidence type="ECO:0000313" key="1">
    <source>
        <dbReference type="EMBL" id="PCD77995.1"/>
    </source>
</evidence>
<dbReference type="Proteomes" id="UP000243507">
    <property type="component" value="Unassembled WGS sequence"/>
</dbReference>
<evidence type="ECO:0008006" key="3">
    <source>
        <dbReference type="Google" id="ProtNLM"/>
    </source>
</evidence>
<dbReference type="Gene3D" id="3.40.50.300">
    <property type="entry name" value="P-loop containing nucleotide triphosphate hydrolases"/>
    <property type="match status" value="1"/>
</dbReference>
<evidence type="ECO:0000313" key="2">
    <source>
        <dbReference type="Proteomes" id="UP000243507"/>
    </source>
</evidence>
<reference evidence="1 2" key="1">
    <citation type="submission" date="2017-09" db="EMBL/GenBank/DDBJ databases">
        <title>A multilocus sequence analysis scheme for characterization of bacteria in the genus Thioclava.</title>
        <authorList>
            <person name="Liu Y."/>
            <person name="Shao Z."/>
        </authorList>
    </citation>
    <scope>NUCLEOTIDE SEQUENCE [LARGE SCALE GENOMIC DNA]</scope>
    <source>
        <strain evidence="1 2">CAU 1312</strain>
    </source>
</reference>
<dbReference type="EMBL" id="NTJD01000001">
    <property type="protein sequence ID" value="PCD77995.1"/>
    <property type="molecule type" value="Genomic_DNA"/>
</dbReference>
<sequence>MHLGFPKTATTTIQAMLAANADRLGPGVAVSPKDELTLKLRKNALRYMRSGGKFWFKWRHGVAMREMVRKIDAMDFETLLISDENMVGIESGKIFDPPGGVDCAAWVKRLDAALSGYEVTYVLYTRDPAPWRVSAYNQAFKMRRVTEPFADWAVKHDDLGGPARIVEELRGFLGERLKTLDMADEIGPGKLMGRYLLELAGVSEERIAGIVVPPRKNESLPPAAIEFLKCARANPRLRGARYRDLVRLCARHPDLFSKEFHA</sequence>
<comment type="caution">
    <text evidence="1">The sequence shown here is derived from an EMBL/GenBank/DDBJ whole genome shotgun (WGS) entry which is preliminary data.</text>
</comment>
<accession>A0A2A4CTT7</accession>